<gene>
    <name evidence="1" type="ORF">ABWK59_30435</name>
</gene>
<evidence type="ECO:0000313" key="1">
    <source>
        <dbReference type="EMBL" id="XCM82927.1"/>
    </source>
</evidence>
<dbReference type="RefSeq" id="WP_354643862.1">
    <property type="nucleotide sequence ID" value="NZ_CP159872.1"/>
</dbReference>
<dbReference type="EMBL" id="CP159872">
    <property type="protein sequence ID" value="XCM82927.1"/>
    <property type="molecule type" value="Genomic_DNA"/>
</dbReference>
<organism evidence="1">
    <name type="scientific">Kitasatospora camelliae</name>
    <dbReference type="NCBI Taxonomy" id="3156397"/>
    <lineage>
        <taxon>Bacteria</taxon>
        <taxon>Bacillati</taxon>
        <taxon>Actinomycetota</taxon>
        <taxon>Actinomycetes</taxon>
        <taxon>Kitasatosporales</taxon>
        <taxon>Streptomycetaceae</taxon>
        <taxon>Kitasatospora</taxon>
    </lineage>
</organism>
<reference evidence="1" key="1">
    <citation type="submission" date="2024-06" db="EMBL/GenBank/DDBJ databases">
        <title>The genome sequences of Kitasatospora sp. strain HUAS MG31.</title>
        <authorList>
            <person name="Mo P."/>
        </authorList>
    </citation>
    <scope>NUCLEOTIDE SEQUENCE</scope>
    <source>
        <strain evidence="1">HUAS MG31</strain>
    </source>
</reference>
<proteinExistence type="predicted"/>
<dbReference type="KEGG" id="kcm:ABWK59_30435"/>
<accession>A0AAU8K638</accession>
<protein>
    <submittedName>
        <fullName evidence="1">Uncharacterized protein</fullName>
    </submittedName>
</protein>
<name>A0AAU8K638_9ACTN</name>
<dbReference type="AlphaFoldDB" id="A0AAU8K638"/>
<sequence>MTLTLRATTELVAEAWLKGAVGDIVATKLPRDNTTWAASGFVTVGTTGGNTGLYVPLRSPALTVTCWAVAPSSNRPPWNKANVLAETIVAATFDHANTPRLLTLPAGYPHARVLTAYPAYEPRRIPDDPGSYARYDLGLVLNWVEVS</sequence>